<feature type="non-terminal residue" evidence="1">
    <location>
        <position position="153"/>
    </location>
</feature>
<sequence length="153" mass="17524">MTRVQYSIFFLIGCKSVTPYLLTNPAVNLTSGLDSSTTILSVLKTKEFRTGHGSGRRASVKWRRCRGIENMCTCSWSNSDPNLLLLDPEIKRTLRRARQVRRRIEFENNLRSQTENLASVNNSSYSSDSDSDCDIDADFQQPYYLGKYTESYQ</sequence>
<keyword evidence="2" id="KW-1185">Reference proteome</keyword>
<gene>
    <name evidence="1" type="ORF">PIB30_098062</name>
</gene>
<dbReference type="EMBL" id="JASCZI010002469">
    <property type="protein sequence ID" value="MED6116220.1"/>
    <property type="molecule type" value="Genomic_DNA"/>
</dbReference>
<reference evidence="1 2" key="1">
    <citation type="journal article" date="2023" name="Plants (Basel)">
        <title>Bridging the Gap: Combining Genomics and Transcriptomics Approaches to Understand Stylosanthes scabra, an Orphan Legume from the Brazilian Caatinga.</title>
        <authorList>
            <person name="Ferreira-Neto J.R.C."/>
            <person name="da Silva M.D."/>
            <person name="Binneck E."/>
            <person name="de Melo N.F."/>
            <person name="da Silva R.H."/>
            <person name="de Melo A.L.T.M."/>
            <person name="Pandolfi V."/>
            <person name="Bustamante F.O."/>
            <person name="Brasileiro-Vidal A.C."/>
            <person name="Benko-Iseppon A.M."/>
        </authorList>
    </citation>
    <scope>NUCLEOTIDE SEQUENCE [LARGE SCALE GENOMIC DNA]</scope>
    <source>
        <tissue evidence="1">Leaves</tissue>
    </source>
</reference>
<name>A0ABU6QXY1_9FABA</name>
<evidence type="ECO:0000313" key="1">
    <source>
        <dbReference type="EMBL" id="MED6116220.1"/>
    </source>
</evidence>
<evidence type="ECO:0000313" key="2">
    <source>
        <dbReference type="Proteomes" id="UP001341840"/>
    </source>
</evidence>
<organism evidence="1 2">
    <name type="scientific">Stylosanthes scabra</name>
    <dbReference type="NCBI Taxonomy" id="79078"/>
    <lineage>
        <taxon>Eukaryota</taxon>
        <taxon>Viridiplantae</taxon>
        <taxon>Streptophyta</taxon>
        <taxon>Embryophyta</taxon>
        <taxon>Tracheophyta</taxon>
        <taxon>Spermatophyta</taxon>
        <taxon>Magnoliopsida</taxon>
        <taxon>eudicotyledons</taxon>
        <taxon>Gunneridae</taxon>
        <taxon>Pentapetalae</taxon>
        <taxon>rosids</taxon>
        <taxon>fabids</taxon>
        <taxon>Fabales</taxon>
        <taxon>Fabaceae</taxon>
        <taxon>Papilionoideae</taxon>
        <taxon>50 kb inversion clade</taxon>
        <taxon>dalbergioids sensu lato</taxon>
        <taxon>Dalbergieae</taxon>
        <taxon>Pterocarpus clade</taxon>
        <taxon>Stylosanthes</taxon>
    </lineage>
</organism>
<protein>
    <submittedName>
        <fullName evidence="1">Uncharacterized protein</fullName>
    </submittedName>
</protein>
<accession>A0ABU6QXY1</accession>
<proteinExistence type="predicted"/>
<comment type="caution">
    <text evidence="1">The sequence shown here is derived from an EMBL/GenBank/DDBJ whole genome shotgun (WGS) entry which is preliminary data.</text>
</comment>
<dbReference type="Proteomes" id="UP001341840">
    <property type="component" value="Unassembled WGS sequence"/>
</dbReference>